<dbReference type="EMBL" id="UGHR01000003">
    <property type="protein sequence ID" value="STR44954.1"/>
    <property type="molecule type" value="Genomic_DNA"/>
</dbReference>
<proteinExistence type="predicted"/>
<protein>
    <submittedName>
        <fullName evidence="1">Uncharacterized protein</fullName>
    </submittedName>
</protein>
<accession>A0A377SSB0</accession>
<reference evidence="2 4" key="2">
    <citation type="submission" date="2019-03" db="EMBL/GenBank/DDBJ databases">
        <title>Genomic Encyclopedia of Type Strains, Phase IV (KMG-IV): sequencing the most valuable type-strain genomes for metagenomic binning, comparative biology and taxonomic classification.</title>
        <authorList>
            <person name="Goeker M."/>
        </authorList>
    </citation>
    <scope>NUCLEOTIDE SEQUENCE [LARGE SCALE GENOMIC DNA]</scope>
    <source>
        <strain evidence="2 4">DSM 3764</strain>
    </source>
</reference>
<evidence type="ECO:0000313" key="1">
    <source>
        <dbReference type="EMBL" id="STR44954.1"/>
    </source>
</evidence>
<dbReference type="Proteomes" id="UP000255108">
    <property type="component" value="Unassembled WGS sequence"/>
</dbReference>
<dbReference type="Proteomes" id="UP000295794">
    <property type="component" value="Unassembled WGS sequence"/>
</dbReference>
<dbReference type="EMBL" id="SMBT01000007">
    <property type="protein sequence ID" value="TCU85598.1"/>
    <property type="molecule type" value="Genomic_DNA"/>
</dbReference>
<evidence type="ECO:0000313" key="3">
    <source>
        <dbReference type="Proteomes" id="UP000255108"/>
    </source>
</evidence>
<keyword evidence="4" id="KW-1185">Reference proteome</keyword>
<evidence type="ECO:0000313" key="4">
    <source>
        <dbReference type="Proteomes" id="UP000295794"/>
    </source>
</evidence>
<sequence length="32" mass="3404">MMMTATKLAPASGSDLVAYLLAKTSLHAMEHL</sequence>
<reference evidence="1 3" key="1">
    <citation type="submission" date="2018-06" db="EMBL/GenBank/DDBJ databases">
        <authorList>
            <consortium name="Pathogen Informatics"/>
            <person name="Doyle S."/>
        </authorList>
    </citation>
    <scope>NUCLEOTIDE SEQUENCE [LARGE SCALE GENOMIC DNA]</scope>
    <source>
        <strain evidence="1 3">NCTC11159</strain>
    </source>
</reference>
<dbReference type="AlphaFoldDB" id="A0A377SSB0"/>
<evidence type="ECO:0000313" key="2">
    <source>
        <dbReference type="EMBL" id="TCU85598.1"/>
    </source>
</evidence>
<organism evidence="1 3">
    <name type="scientific">Iodobacter fluviatilis</name>
    <dbReference type="NCBI Taxonomy" id="537"/>
    <lineage>
        <taxon>Bacteria</taxon>
        <taxon>Pseudomonadati</taxon>
        <taxon>Pseudomonadota</taxon>
        <taxon>Betaproteobacteria</taxon>
        <taxon>Neisseriales</taxon>
        <taxon>Chitinibacteraceae</taxon>
        <taxon>Iodobacter</taxon>
    </lineage>
</organism>
<gene>
    <name evidence="2" type="ORF">EV682_107108</name>
    <name evidence="1" type="ORF">NCTC11159_03500</name>
</gene>
<name>A0A377SSB0_9NEIS</name>